<dbReference type="STRING" id="1231341.Abor_031_072"/>
<name>A0A0D6NNC6_9PROT</name>
<proteinExistence type="predicted"/>
<dbReference type="Proteomes" id="UP000032670">
    <property type="component" value="Unassembled WGS sequence"/>
</dbReference>
<comment type="caution">
    <text evidence="1">The sequence shown here is derived from an EMBL/GenBank/DDBJ whole genome shotgun (WGS) entry which is preliminary data.</text>
</comment>
<keyword evidence="2" id="KW-1185">Reference proteome</keyword>
<dbReference type="RefSeq" id="WP_048841947.1">
    <property type="nucleotide sequence ID" value="NZ_BAMX01000031.1"/>
</dbReference>
<gene>
    <name evidence="1" type="ORF">Abor_031_072</name>
</gene>
<protein>
    <submittedName>
        <fullName evidence="1">Uncharacterized protein</fullName>
    </submittedName>
</protein>
<sequence>MPDQSTAVAAPVAATPPAAQTPDAYVVTTQGFGYALGTKITDAAKINALKQTGELHRFAVRVAPTQEK</sequence>
<organism evidence="1 2">
    <name type="scientific">Acetobacter orientalis</name>
    <dbReference type="NCBI Taxonomy" id="146474"/>
    <lineage>
        <taxon>Bacteria</taxon>
        <taxon>Pseudomonadati</taxon>
        <taxon>Pseudomonadota</taxon>
        <taxon>Alphaproteobacteria</taxon>
        <taxon>Acetobacterales</taxon>
        <taxon>Acetobacteraceae</taxon>
        <taxon>Acetobacter</taxon>
    </lineage>
</organism>
<evidence type="ECO:0000313" key="1">
    <source>
        <dbReference type="EMBL" id="GAN66906.1"/>
    </source>
</evidence>
<evidence type="ECO:0000313" key="2">
    <source>
        <dbReference type="Proteomes" id="UP000032670"/>
    </source>
</evidence>
<dbReference type="GeneID" id="76205042"/>
<accession>A0A6N3SWI0</accession>
<dbReference type="EMBL" id="BAMX01000031">
    <property type="protein sequence ID" value="GAN66906.1"/>
    <property type="molecule type" value="Genomic_DNA"/>
</dbReference>
<accession>A0A0D6NNC6</accession>
<dbReference type="AlphaFoldDB" id="A0A0D6NNC6"/>
<reference evidence="1 2" key="1">
    <citation type="submission" date="2012-11" db="EMBL/GenBank/DDBJ databases">
        <title>Whole genome sequence of Acetobacter orientalis 21F-2.</title>
        <authorList>
            <person name="Azuma Y."/>
            <person name="Higashiura N."/>
            <person name="Hirakawa H."/>
            <person name="Matsushita K."/>
        </authorList>
    </citation>
    <scope>NUCLEOTIDE SEQUENCE [LARGE SCALE GENOMIC DNA]</scope>
    <source>
        <strain evidence="1 2">21F-2</strain>
    </source>
</reference>